<keyword evidence="3 5" id="KW-0808">Transferase</keyword>
<dbReference type="GO" id="GO:0004140">
    <property type="term" value="F:dephospho-CoA kinase activity"/>
    <property type="evidence" value="ECO:0007669"/>
    <property type="project" value="UniProtKB-UniRule"/>
</dbReference>
<dbReference type="AlphaFoldDB" id="A0A7X9UB87"/>
<reference evidence="5 6" key="1">
    <citation type="submission" date="2020-04" db="EMBL/GenBank/DDBJ databases">
        <title>Collinsella sp. KGMB02528 nov., an anaerobic actinobacterium isolated from human feces.</title>
        <authorList>
            <person name="Han K.-I."/>
            <person name="Eom M.K."/>
            <person name="Kim J.-S."/>
            <person name="Lee K.C."/>
            <person name="Suh M.K."/>
            <person name="Park S.-H."/>
            <person name="Lee J.H."/>
            <person name="Kang S.W."/>
            <person name="Park J.-E."/>
            <person name="Oh B.S."/>
            <person name="Yu S.Y."/>
            <person name="Choi S.-H."/>
            <person name="Lee D.H."/>
            <person name="Yoon H."/>
            <person name="Kim B.-Y."/>
            <person name="Lee J.H."/>
            <person name="Lee J.-S."/>
        </authorList>
    </citation>
    <scope>NUCLEOTIDE SEQUENCE [LARGE SCALE GENOMIC DNA]</scope>
    <source>
        <strain evidence="5 6">KGMB02528</strain>
    </source>
</reference>
<name>A0A7X9UB87_9ACTN</name>
<dbReference type="EC" id="2.7.1.24" evidence="3 4"/>
<keyword evidence="3" id="KW-0173">Coenzyme A biosynthesis</keyword>
<comment type="similarity">
    <text evidence="3">Belongs to the CoaE family.</text>
</comment>
<dbReference type="InterPro" id="IPR027417">
    <property type="entry name" value="P-loop_NTPase"/>
</dbReference>
<dbReference type="Pfam" id="PF01121">
    <property type="entry name" value="CoaE"/>
    <property type="match status" value="1"/>
</dbReference>
<dbReference type="EMBL" id="JABBCP010000002">
    <property type="protein sequence ID" value="NMF55316.1"/>
    <property type="molecule type" value="Genomic_DNA"/>
</dbReference>
<keyword evidence="3" id="KW-0963">Cytoplasm</keyword>
<dbReference type="Gene3D" id="3.40.50.300">
    <property type="entry name" value="P-loop containing nucleotide triphosphate hydrolases"/>
    <property type="match status" value="1"/>
</dbReference>
<gene>
    <name evidence="3 5" type="primary">coaE</name>
    <name evidence="5" type="ORF">HF320_03055</name>
</gene>
<proteinExistence type="inferred from homology"/>
<dbReference type="GO" id="GO:0015937">
    <property type="term" value="P:coenzyme A biosynthetic process"/>
    <property type="evidence" value="ECO:0007669"/>
    <property type="project" value="UniProtKB-UniRule"/>
</dbReference>
<dbReference type="RefSeq" id="WP_169277021.1">
    <property type="nucleotide sequence ID" value="NZ_JABBCP010000002.1"/>
</dbReference>
<evidence type="ECO:0000256" key="1">
    <source>
        <dbReference type="ARBA" id="ARBA00022741"/>
    </source>
</evidence>
<evidence type="ECO:0000256" key="3">
    <source>
        <dbReference type="HAMAP-Rule" id="MF_00376"/>
    </source>
</evidence>
<comment type="function">
    <text evidence="3">Catalyzes the phosphorylation of the 3'-hydroxyl group of dephosphocoenzyme A to form coenzyme A.</text>
</comment>
<dbReference type="InterPro" id="IPR001977">
    <property type="entry name" value="Depp_CoAkinase"/>
</dbReference>
<comment type="caution">
    <text evidence="5">The sequence shown here is derived from an EMBL/GenBank/DDBJ whole genome shotgun (WGS) entry which is preliminary data.</text>
</comment>
<protein>
    <recommendedName>
        <fullName evidence="3 4">Dephospho-CoA kinase</fullName>
        <ecNumber evidence="3 4">2.7.1.24</ecNumber>
    </recommendedName>
    <alternativeName>
        <fullName evidence="3">Dephosphocoenzyme A kinase</fullName>
    </alternativeName>
</protein>
<dbReference type="PROSITE" id="PS51219">
    <property type="entry name" value="DPCK"/>
    <property type="match status" value="1"/>
</dbReference>
<dbReference type="NCBIfam" id="TIGR00152">
    <property type="entry name" value="dephospho-CoA kinase"/>
    <property type="match status" value="1"/>
</dbReference>
<dbReference type="PANTHER" id="PTHR10695:SF46">
    <property type="entry name" value="BIFUNCTIONAL COENZYME A SYNTHASE-RELATED"/>
    <property type="match status" value="1"/>
</dbReference>
<keyword evidence="6" id="KW-1185">Reference proteome</keyword>
<dbReference type="Proteomes" id="UP000546970">
    <property type="component" value="Unassembled WGS sequence"/>
</dbReference>
<comment type="subcellular location">
    <subcellularLocation>
        <location evidence="3">Cytoplasm</location>
    </subcellularLocation>
</comment>
<evidence type="ECO:0000256" key="2">
    <source>
        <dbReference type="ARBA" id="ARBA00022840"/>
    </source>
</evidence>
<evidence type="ECO:0000313" key="5">
    <source>
        <dbReference type="EMBL" id="NMF55316.1"/>
    </source>
</evidence>
<accession>A0A7X9UB87</accession>
<keyword evidence="1 3" id="KW-0547">Nucleotide-binding</keyword>
<evidence type="ECO:0000313" key="6">
    <source>
        <dbReference type="Proteomes" id="UP000546970"/>
    </source>
</evidence>
<dbReference type="SUPFAM" id="SSF52540">
    <property type="entry name" value="P-loop containing nucleoside triphosphate hydrolases"/>
    <property type="match status" value="1"/>
</dbReference>
<dbReference type="CDD" id="cd02022">
    <property type="entry name" value="DPCK"/>
    <property type="match status" value="1"/>
</dbReference>
<dbReference type="PANTHER" id="PTHR10695">
    <property type="entry name" value="DEPHOSPHO-COA KINASE-RELATED"/>
    <property type="match status" value="1"/>
</dbReference>
<comment type="catalytic activity">
    <reaction evidence="3">
        <text>3'-dephospho-CoA + ATP = ADP + CoA + H(+)</text>
        <dbReference type="Rhea" id="RHEA:18245"/>
        <dbReference type="ChEBI" id="CHEBI:15378"/>
        <dbReference type="ChEBI" id="CHEBI:30616"/>
        <dbReference type="ChEBI" id="CHEBI:57287"/>
        <dbReference type="ChEBI" id="CHEBI:57328"/>
        <dbReference type="ChEBI" id="CHEBI:456216"/>
        <dbReference type="EC" id="2.7.1.24"/>
    </reaction>
</comment>
<sequence length="210" mass="22679">MFTLFLLGNIASGKSYAARYLERAGGLRIDLDQMAKDLYQPGSAVVAELADCFGWDILDETGGVVTARLASRAFADDEQTAKLNGIVHPVLVERLADRLLPYGCCVATQPNVPFAVVEVSAPASFLDAFSLADEVATVWAPLDVRRGRAIARGMAPDDFERRAALQPSDEQLKAWSSIVFDNAAADGRLEAALDEWLACHGFDRAGETDD</sequence>
<feature type="binding site" evidence="3">
    <location>
        <begin position="11"/>
        <end position="16"/>
    </location>
    <ligand>
        <name>ATP</name>
        <dbReference type="ChEBI" id="CHEBI:30616"/>
    </ligand>
</feature>
<dbReference type="GO" id="GO:0005737">
    <property type="term" value="C:cytoplasm"/>
    <property type="evidence" value="ECO:0007669"/>
    <property type="project" value="UniProtKB-SubCell"/>
</dbReference>
<organism evidence="5 6">
    <name type="scientific">Collinsella acetigenes</name>
    <dbReference type="NCBI Taxonomy" id="2713419"/>
    <lineage>
        <taxon>Bacteria</taxon>
        <taxon>Bacillati</taxon>
        <taxon>Actinomycetota</taxon>
        <taxon>Coriobacteriia</taxon>
        <taxon>Coriobacteriales</taxon>
        <taxon>Coriobacteriaceae</taxon>
        <taxon>Collinsella</taxon>
    </lineage>
</organism>
<comment type="pathway">
    <text evidence="3">Cofactor biosynthesis; coenzyme A biosynthesis; CoA from (R)-pantothenate: step 5/5.</text>
</comment>
<evidence type="ECO:0000256" key="4">
    <source>
        <dbReference type="NCBIfam" id="TIGR00152"/>
    </source>
</evidence>
<dbReference type="UniPathway" id="UPA00241">
    <property type="reaction ID" value="UER00356"/>
</dbReference>
<dbReference type="HAMAP" id="MF_00376">
    <property type="entry name" value="Dephospho_CoA_kinase"/>
    <property type="match status" value="1"/>
</dbReference>
<dbReference type="GO" id="GO:0005524">
    <property type="term" value="F:ATP binding"/>
    <property type="evidence" value="ECO:0007669"/>
    <property type="project" value="UniProtKB-UniRule"/>
</dbReference>
<keyword evidence="2 3" id="KW-0067">ATP-binding</keyword>
<keyword evidence="3 5" id="KW-0418">Kinase</keyword>